<keyword evidence="2" id="KW-1185">Reference proteome</keyword>
<name>A0ABQ8SSG8_PERAM</name>
<evidence type="ECO:0000313" key="1">
    <source>
        <dbReference type="EMBL" id="KAJ4436612.1"/>
    </source>
</evidence>
<reference evidence="1 2" key="1">
    <citation type="journal article" date="2022" name="Allergy">
        <title>Genome assembly and annotation of Periplaneta americana reveal a comprehensive cockroach allergen profile.</title>
        <authorList>
            <person name="Wang L."/>
            <person name="Xiong Q."/>
            <person name="Saelim N."/>
            <person name="Wang L."/>
            <person name="Nong W."/>
            <person name="Wan A.T."/>
            <person name="Shi M."/>
            <person name="Liu X."/>
            <person name="Cao Q."/>
            <person name="Hui J.H.L."/>
            <person name="Sookrung N."/>
            <person name="Leung T.F."/>
            <person name="Tungtrongchitr A."/>
            <person name="Tsui S.K.W."/>
        </authorList>
    </citation>
    <scope>NUCLEOTIDE SEQUENCE [LARGE SCALE GENOMIC DNA]</scope>
    <source>
        <strain evidence="1">PWHHKU_190912</strain>
    </source>
</reference>
<evidence type="ECO:0000313" key="2">
    <source>
        <dbReference type="Proteomes" id="UP001148838"/>
    </source>
</evidence>
<protein>
    <recommendedName>
        <fullName evidence="3">Reverse transcriptase domain-containing protein</fullName>
    </recommendedName>
</protein>
<dbReference type="EMBL" id="JAJSOF020000021">
    <property type="protein sequence ID" value="KAJ4436612.1"/>
    <property type="molecule type" value="Genomic_DNA"/>
</dbReference>
<proteinExistence type="predicted"/>
<gene>
    <name evidence="1" type="ORF">ANN_16646</name>
</gene>
<evidence type="ECO:0008006" key="3">
    <source>
        <dbReference type="Google" id="ProtNLM"/>
    </source>
</evidence>
<dbReference type="Proteomes" id="UP001148838">
    <property type="component" value="Unassembled WGS sequence"/>
</dbReference>
<accession>A0ABQ8SSG8</accession>
<sequence>MASLCENGNEPAGSLKVICVTVSEKKSSANNFENWYQYNVHRMFKGYAYRIQIEQRLSNIGLRARIGSDFLYPSHLLSLHHPMQYAIRKVQDNTEGLELNGLHQLLVYADDVNML</sequence>
<organism evidence="1 2">
    <name type="scientific">Periplaneta americana</name>
    <name type="common">American cockroach</name>
    <name type="synonym">Blatta americana</name>
    <dbReference type="NCBI Taxonomy" id="6978"/>
    <lineage>
        <taxon>Eukaryota</taxon>
        <taxon>Metazoa</taxon>
        <taxon>Ecdysozoa</taxon>
        <taxon>Arthropoda</taxon>
        <taxon>Hexapoda</taxon>
        <taxon>Insecta</taxon>
        <taxon>Pterygota</taxon>
        <taxon>Neoptera</taxon>
        <taxon>Polyneoptera</taxon>
        <taxon>Dictyoptera</taxon>
        <taxon>Blattodea</taxon>
        <taxon>Blattoidea</taxon>
        <taxon>Blattidae</taxon>
        <taxon>Blattinae</taxon>
        <taxon>Periplaneta</taxon>
    </lineage>
</organism>
<comment type="caution">
    <text evidence="1">The sequence shown here is derived from an EMBL/GenBank/DDBJ whole genome shotgun (WGS) entry which is preliminary data.</text>
</comment>